<feature type="transmembrane region" description="Helical" evidence="8">
    <location>
        <begin position="6"/>
        <end position="30"/>
    </location>
</feature>
<keyword evidence="3 6" id="KW-0479">Metal-binding</keyword>
<evidence type="ECO:0000256" key="5">
    <source>
        <dbReference type="ARBA" id="ARBA00023004"/>
    </source>
</evidence>
<comment type="cofactor">
    <cofactor evidence="1 6">
        <name>heme</name>
        <dbReference type="ChEBI" id="CHEBI:30413"/>
    </cofactor>
</comment>
<dbReference type="Pfam" id="PF00067">
    <property type="entry name" value="p450"/>
    <property type="match status" value="1"/>
</dbReference>
<evidence type="ECO:0000256" key="3">
    <source>
        <dbReference type="ARBA" id="ARBA00022723"/>
    </source>
</evidence>
<organism evidence="9 10">
    <name type="scientific">Sistotremastrum suecicum HHB10207 ss-3</name>
    <dbReference type="NCBI Taxonomy" id="1314776"/>
    <lineage>
        <taxon>Eukaryota</taxon>
        <taxon>Fungi</taxon>
        <taxon>Dikarya</taxon>
        <taxon>Basidiomycota</taxon>
        <taxon>Agaricomycotina</taxon>
        <taxon>Agaricomycetes</taxon>
        <taxon>Sistotremastrales</taxon>
        <taxon>Sistotremastraceae</taxon>
        <taxon>Sistotremastrum</taxon>
    </lineage>
</organism>
<dbReference type="PANTHER" id="PTHR46206">
    <property type="entry name" value="CYTOCHROME P450"/>
    <property type="match status" value="1"/>
</dbReference>
<evidence type="ECO:0000256" key="7">
    <source>
        <dbReference type="RuleBase" id="RU000461"/>
    </source>
</evidence>
<dbReference type="GO" id="GO:0005506">
    <property type="term" value="F:iron ion binding"/>
    <property type="evidence" value="ECO:0007669"/>
    <property type="project" value="InterPro"/>
</dbReference>
<dbReference type="SUPFAM" id="SSF48264">
    <property type="entry name" value="Cytochrome P450"/>
    <property type="match status" value="1"/>
</dbReference>
<keyword evidence="8" id="KW-0472">Membrane</keyword>
<dbReference type="OrthoDB" id="1844152at2759"/>
<evidence type="ECO:0000256" key="2">
    <source>
        <dbReference type="ARBA" id="ARBA00010617"/>
    </source>
</evidence>
<keyword evidence="6 7" id="KW-0349">Heme</keyword>
<dbReference type="CDD" id="cd11041">
    <property type="entry name" value="CYP503A1-like"/>
    <property type="match status" value="1"/>
</dbReference>
<gene>
    <name evidence="9" type="ORF">SISSUDRAFT_1061449</name>
</gene>
<dbReference type="GO" id="GO:0004497">
    <property type="term" value="F:monooxygenase activity"/>
    <property type="evidence" value="ECO:0007669"/>
    <property type="project" value="UniProtKB-KW"/>
</dbReference>
<feature type="binding site" description="axial binding residue" evidence="6">
    <location>
        <position position="454"/>
    </location>
    <ligand>
        <name>heme</name>
        <dbReference type="ChEBI" id="CHEBI:30413"/>
    </ligand>
    <ligandPart>
        <name>Fe</name>
        <dbReference type="ChEBI" id="CHEBI:18248"/>
    </ligandPart>
</feature>
<keyword evidence="8" id="KW-1133">Transmembrane helix</keyword>
<proteinExistence type="inferred from homology"/>
<keyword evidence="7" id="KW-0503">Monooxygenase</keyword>
<feature type="transmembrane region" description="Helical" evidence="8">
    <location>
        <begin position="301"/>
        <end position="324"/>
    </location>
</feature>
<reference evidence="9 10" key="1">
    <citation type="journal article" date="2016" name="Mol. Biol. Evol.">
        <title>Comparative Genomics of Early-Diverging Mushroom-Forming Fungi Provides Insights into the Origins of Lignocellulose Decay Capabilities.</title>
        <authorList>
            <person name="Nagy L.G."/>
            <person name="Riley R."/>
            <person name="Tritt A."/>
            <person name="Adam C."/>
            <person name="Daum C."/>
            <person name="Floudas D."/>
            <person name="Sun H."/>
            <person name="Yadav J.S."/>
            <person name="Pangilinan J."/>
            <person name="Larsson K.H."/>
            <person name="Matsuura K."/>
            <person name="Barry K."/>
            <person name="Labutti K."/>
            <person name="Kuo R."/>
            <person name="Ohm R.A."/>
            <person name="Bhattacharya S.S."/>
            <person name="Shirouzu T."/>
            <person name="Yoshinaga Y."/>
            <person name="Martin F.M."/>
            <person name="Grigoriev I.V."/>
            <person name="Hibbett D.S."/>
        </authorList>
    </citation>
    <scope>NUCLEOTIDE SEQUENCE [LARGE SCALE GENOMIC DNA]</scope>
    <source>
        <strain evidence="9 10">HHB10207 ss-3</strain>
    </source>
</reference>
<keyword evidence="10" id="KW-1185">Reference proteome</keyword>
<evidence type="ECO:0000256" key="1">
    <source>
        <dbReference type="ARBA" id="ARBA00001971"/>
    </source>
</evidence>
<dbReference type="InterPro" id="IPR001128">
    <property type="entry name" value="Cyt_P450"/>
</dbReference>
<protein>
    <submittedName>
        <fullName evidence="9">Cytochrome P450</fullName>
    </submittedName>
</protein>
<keyword evidence="5 6" id="KW-0408">Iron</keyword>
<dbReference type="Gene3D" id="1.10.630.10">
    <property type="entry name" value="Cytochrome P450"/>
    <property type="match status" value="1"/>
</dbReference>
<evidence type="ECO:0000313" key="9">
    <source>
        <dbReference type="EMBL" id="KZT39046.1"/>
    </source>
</evidence>
<dbReference type="InterPro" id="IPR002403">
    <property type="entry name" value="Cyt_P450_E_grp-IV"/>
</dbReference>
<dbReference type="STRING" id="1314776.A0A166DZ62"/>
<keyword evidence="8" id="KW-0812">Transmembrane</keyword>
<evidence type="ECO:0000256" key="6">
    <source>
        <dbReference type="PIRSR" id="PIRSR602403-1"/>
    </source>
</evidence>
<dbReference type="GO" id="GO:0016705">
    <property type="term" value="F:oxidoreductase activity, acting on paired donors, with incorporation or reduction of molecular oxygen"/>
    <property type="evidence" value="ECO:0007669"/>
    <property type="project" value="InterPro"/>
</dbReference>
<comment type="similarity">
    <text evidence="2 7">Belongs to the cytochrome P450 family.</text>
</comment>
<keyword evidence="4 7" id="KW-0560">Oxidoreductase</keyword>
<dbReference type="AlphaFoldDB" id="A0A166DZ62"/>
<accession>A0A166DZ62</accession>
<evidence type="ECO:0000313" key="10">
    <source>
        <dbReference type="Proteomes" id="UP000076798"/>
    </source>
</evidence>
<dbReference type="GO" id="GO:0020037">
    <property type="term" value="F:heme binding"/>
    <property type="evidence" value="ECO:0007669"/>
    <property type="project" value="InterPro"/>
</dbReference>
<evidence type="ECO:0000256" key="4">
    <source>
        <dbReference type="ARBA" id="ARBA00023002"/>
    </source>
</evidence>
<dbReference type="EMBL" id="KV428052">
    <property type="protein sequence ID" value="KZT39046.1"/>
    <property type="molecule type" value="Genomic_DNA"/>
</dbReference>
<dbReference type="InterPro" id="IPR036396">
    <property type="entry name" value="Cyt_P450_sf"/>
</dbReference>
<dbReference type="PRINTS" id="PR00465">
    <property type="entry name" value="EP450IV"/>
</dbReference>
<name>A0A166DZ62_9AGAM</name>
<dbReference type="InterPro" id="IPR017972">
    <property type="entry name" value="Cyt_P450_CS"/>
</dbReference>
<evidence type="ECO:0000256" key="8">
    <source>
        <dbReference type="SAM" id="Phobius"/>
    </source>
</evidence>
<dbReference type="Proteomes" id="UP000076798">
    <property type="component" value="Unassembled WGS sequence"/>
</dbReference>
<sequence>MSSATPWLFAISHASAWLVVPTLFVFYIWLKNFIIQWTTWVDVPAAGPKGILGPYIGEVRLWFWGDRVLQEGYDQYRDAGFFKVPETGPWRIFATSRELIDELRKAPDDELSFAAATNEILQQDFTMGKNITRNPYHLTVMRFSLIRNLGAFVPRMADEVQAAISDRIPLQDDWVPIKGLKDMRDIITRVINRSLVGLPLCRDPEYLALGAQYSIDVMLGAYIIKYFPEFLKPLVARFVTNVERTIGKTRGKLRPVIEERLNMIKEKGRDYEGKPSDFLSHLIDEAEGEERTIDNLTRRILVMNFVSIYTTTMSFVQVLFYIAAMPEYVAPLREEIEKHVGEEGWTRSSLTKCRKLDSFVKECQRLRGAGTGSSARMAMKDYTFSNGTFVPKGTFLFAAAVPRHKDPDVYGPDAAEFDGFRFSNMREEAGAATKHHAITTSLDYLPFGHGRHACPGRFFAVPLMKTMLAYILLHYDVKLADGKLPDARYIGISTLPDPYAKVYFRRRHR</sequence>
<dbReference type="PROSITE" id="PS00086">
    <property type="entry name" value="CYTOCHROME_P450"/>
    <property type="match status" value="1"/>
</dbReference>